<dbReference type="Proteomes" id="UP001496627">
    <property type="component" value="Unassembled WGS sequence"/>
</dbReference>
<keyword evidence="3" id="KW-1185">Reference proteome</keyword>
<feature type="region of interest" description="Disordered" evidence="1">
    <location>
        <begin position="52"/>
        <end position="294"/>
    </location>
</feature>
<comment type="caution">
    <text evidence="2">The sequence shown here is derived from an EMBL/GenBank/DDBJ whole genome shotgun (WGS) entry which is preliminary data.</text>
</comment>
<dbReference type="Gene3D" id="3.30.1150.10">
    <property type="match status" value="1"/>
</dbReference>
<feature type="compositionally biased region" description="Basic and acidic residues" evidence="1">
    <location>
        <begin position="222"/>
        <end position="248"/>
    </location>
</feature>
<proteinExistence type="predicted"/>
<evidence type="ECO:0000313" key="3">
    <source>
        <dbReference type="Proteomes" id="UP001496627"/>
    </source>
</evidence>
<accession>A0ABV0LXN7</accession>
<evidence type="ECO:0000256" key="1">
    <source>
        <dbReference type="SAM" id="MobiDB-lite"/>
    </source>
</evidence>
<feature type="compositionally biased region" description="Low complexity" evidence="1">
    <location>
        <begin position="97"/>
        <end position="107"/>
    </location>
</feature>
<dbReference type="EMBL" id="JBEAAL010000002">
    <property type="protein sequence ID" value="MEQ1404371.1"/>
    <property type="molecule type" value="Genomic_DNA"/>
</dbReference>
<sequence>MRGSLGTSLVLHTLVLGYALVSISAPASFEVADVEALPVDIIPVESITQIQQGDKKAPVAEKAAPKPTTKPNIVENAENAGDNDIDLKTPPTPAKKPVPTEAAAAPKPAEKPVPTPTPEQNEVKDIVPEETAPKPAEVAALPEPKPEVTPPQPQPEPAPQPQPTPAPAETQAEEIPLPDAVPIPAAKPRPEPPKEEAKPVEKPAEKPPEKKPETPKPTETAKAAEKPTDKKEGKKQETAKSSSSKESDFNADQIAALLNKQEASGGGAKRSSAPAAMGGKKDTGGSKLSQSEMDALRGQIENNWSVIAGIEGAEGVIITVTMKLDETGAIVGRPEVTARGGSDGARRTLEGSALRAVMRSSPFRNLPADKYDAWSEVVVNFDPSELL</sequence>
<gene>
    <name evidence="2" type="ORF">ABK249_05455</name>
</gene>
<protein>
    <submittedName>
        <fullName evidence="2">Uncharacterized protein</fullName>
    </submittedName>
</protein>
<feature type="compositionally biased region" description="Low complexity" evidence="1">
    <location>
        <begin position="60"/>
        <end position="71"/>
    </location>
</feature>
<evidence type="ECO:0000313" key="2">
    <source>
        <dbReference type="EMBL" id="MEQ1404371.1"/>
    </source>
</evidence>
<feature type="compositionally biased region" description="Pro residues" evidence="1">
    <location>
        <begin position="147"/>
        <end position="166"/>
    </location>
</feature>
<reference evidence="2 3" key="1">
    <citation type="submission" date="2024-05" db="EMBL/GenBank/DDBJ databases">
        <title>Neorhizobium sp. Rsf11, a plant growth promoting and heavy metal resistant PAH-degrader.</title>
        <authorList>
            <person name="Golubev S.N."/>
            <person name="Muratova A.Y."/>
            <person name="Markelova M.I."/>
        </authorList>
    </citation>
    <scope>NUCLEOTIDE SEQUENCE [LARGE SCALE GENOMIC DNA]</scope>
    <source>
        <strain evidence="2 3">Rsf11</strain>
    </source>
</reference>
<dbReference type="RefSeq" id="WP_348862401.1">
    <property type="nucleotide sequence ID" value="NZ_JBEAAL010000002.1"/>
</dbReference>
<organism evidence="2 3">
    <name type="scientific">Neorhizobium phenanthreniclasticum</name>
    <dbReference type="NCBI Taxonomy" id="3157917"/>
    <lineage>
        <taxon>Bacteria</taxon>
        <taxon>Pseudomonadati</taxon>
        <taxon>Pseudomonadota</taxon>
        <taxon>Alphaproteobacteria</taxon>
        <taxon>Hyphomicrobiales</taxon>
        <taxon>Rhizobiaceae</taxon>
        <taxon>Rhizobium/Agrobacterium group</taxon>
        <taxon>Neorhizobium</taxon>
    </lineage>
</organism>
<feature type="compositionally biased region" description="Basic and acidic residues" evidence="1">
    <location>
        <begin position="188"/>
        <end position="216"/>
    </location>
</feature>
<name>A0ABV0LXN7_9HYPH</name>